<dbReference type="Pfam" id="PF13654">
    <property type="entry name" value="AAA_32"/>
    <property type="match status" value="1"/>
</dbReference>
<dbReference type="EMBL" id="RAQO01000004">
    <property type="protein sequence ID" value="RKF19922.1"/>
    <property type="molecule type" value="Genomic_DNA"/>
</dbReference>
<reference evidence="4 5" key="1">
    <citation type="submission" date="2018-09" db="EMBL/GenBank/DDBJ databases">
        <authorList>
            <person name="Wang Z."/>
        </authorList>
    </citation>
    <scope>NUCLEOTIDE SEQUENCE [LARGE SCALE GENOMIC DNA]</scope>
    <source>
        <strain evidence="4 5">ALS 81</strain>
    </source>
</reference>
<dbReference type="PANTHER" id="PTHR10046">
    <property type="entry name" value="ATP DEPENDENT LON PROTEASE FAMILY MEMBER"/>
    <property type="match status" value="1"/>
</dbReference>
<dbReference type="RefSeq" id="WP_120353926.1">
    <property type="nucleotide sequence ID" value="NZ_RAQO01000004.1"/>
</dbReference>
<dbReference type="GO" id="GO:0004252">
    <property type="term" value="F:serine-type endopeptidase activity"/>
    <property type="evidence" value="ECO:0007669"/>
    <property type="project" value="UniProtKB-UniRule"/>
</dbReference>
<sequence length="653" mass="72767">MTDSTEGLSLVKELQLSQLQFDYMLPDFPISNTASWAQINPIASSAMERFVASEGPSIMLLQSPSFLDVRSFLVDQLPEHFETSAMVFLPSPWSSQTHCIFELDAPNDTRLINDLKQLFETQATQLETIFSTLNTDKVYSQHAALIDYFKSLSDYLWQHPQSKQTCIKSLQSLSQSSSSPIIDIASRTALFGSCEYNRQSQLVRLRSGALHAQKQQVIALQLESLLSHPELWLELKAVVQSKKVQWQSAARFNESPIPDLPDLDCKIKIVIYADAELIHGLHEMDPSAGAIFNDICELKSQMPRNQDSTTAYLSQLNYLLTTQDLPVLNTEAAKYAIERSTRLAEHRDYLSLYFSSMLRVFRLHQQQFNSAYSFAQLHQCQSLLQAQIGAARHYSNQGFVEKFVHLEVKGKCVAQINGLSVLEHEGVGLSFGEPMRITASVHNGDGEVIDIERKAELGGNIHAKSMMIIQNFINQLLASDHQLPFSSSIVFEQSYSDIDGDSASLAGLLVLLSALSRIEIHQSLAVTGAIDQSGSVLAVGGINEKIEGYYDVCKSLGSHTKQGVVIPATNVQQLCLRPDIVDAIGLGEFHIYPVNYLSEAIALFFDCPLSSPDHENTVLAAIVKRIEQLNNDDKDDDFGWLSRIKDLFSQKTN</sequence>
<dbReference type="PRINTS" id="PR00830">
    <property type="entry name" value="ENDOLAPTASE"/>
</dbReference>
<keyword evidence="2" id="KW-0720">Serine protease</keyword>
<dbReference type="Pfam" id="PF05362">
    <property type="entry name" value="Lon_C"/>
    <property type="match status" value="1"/>
</dbReference>
<dbReference type="GO" id="GO:0004176">
    <property type="term" value="F:ATP-dependent peptidase activity"/>
    <property type="evidence" value="ECO:0007669"/>
    <property type="project" value="UniProtKB-UniRule"/>
</dbReference>
<name>A0A420EGT0_9ALTE</name>
<dbReference type="EC" id="3.4.21.53" evidence="2"/>
<evidence type="ECO:0000313" key="5">
    <source>
        <dbReference type="Proteomes" id="UP000286482"/>
    </source>
</evidence>
<dbReference type="AlphaFoldDB" id="A0A420EGT0"/>
<dbReference type="InterPro" id="IPR027417">
    <property type="entry name" value="P-loop_NTPase"/>
</dbReference>
<dbReference type="InterPro" id="IPR020568">
    <property type="entry name" value="Ribosomal_Su5_D2-typ_SF"/>
</dbReference>
<comment type="caution">
    <text evidence="4">The sequence shown here is derived from an EMBL/GenBank/DDBJ whole genome shotgun (WGS) entry which is preliminary data.</text>
</comment>
<dbReference type="GO" id="GO:0006508">
    <property type="term" value="P:proteolysis"/>
    <property type="evidence" value="ECO:0007669"/>
    <property type="project" value="UniProtKB-KW"/>
</dbReference>
<protein>
    <recommendedName>
        <fullName evidence="2">endopeptidase La</fullName>
        <ecNumber evidence="2">3.4.21.53</ecNumber>
    </recommendedName>
</protein>
<dbReference type="GO" id="GO:0005524">
    <property type="term" value="F:ATP binding"/>
    <property type="evidence" value="ECO:0007669"/>
    <property type="project" value="InterPro"/>
</dbReference>
<dbReference type="GO" id="GO:0030163">
    <property type="term" value="P:protein catabolic process"/>
    <property type="evidence" value="ECO:0007669"/>
    <property type="project" value="InterPro"/>
</dbReference>
<proteinExistence type="inferred from homology"/>
<dbReference type="InterPro" id="IPR008269">
    <property type="entry name" value="Lon_proteolytic"/>
</dbReference>
<evidence type="ECO:0000313" key="4">
    <source>
        <dbReference type="EMBL" id="RKF19922.1"/>
    </source>
</evidence>
<dbReference type="InterPro" id="IPR014721">
    <property type="entry name" value="Ribsml_uS5_D2-typ_fold_subgr"/>
</dbReference>
<organism evidence="4 5">
    <name type="scientific">Alginatibacterium sediminis</name>
    <dbReference type="NCBI Taxonomy" id="2164068"/>
    <lineage>
        <taxon>Bacteria</taxon>
        <taxon>Pseudomonadati</taxon>
        <taxon>Pseudomonadota</taxon>
        <taxon>Gammaproteobacteria</taxon>
        <taxon>Alteromonadales</taxon>
        <taxon>Alteromonadaceae</taxon>
        <taxon>Alginatibacterium</taxon>
    </lineage>
</organism>
<dbReference type="InterPro" id="IPR027065">
    <property type="entry name" value="Lon_Prtase"/>
</dbReference>
<keyword evidence="1 2" id="KW-0645">Protease</keyword>
<evidence type="ECO:0000256" key="1">
    <source>
        <dbReference type="ARBA" id="ARBA00022670"/>
    </source>
</evidence>
<keyword evidence="5" id="KW-1185">Reference proteome</keyword>
<evidence type="ECO:0000259" key="3">
    <source>
        <dbReference type="PROSITE" id="PS51786"/>
    </source>
</evidence>
<dbReference type="Gene3D" id="3.30.230.10">
    <property type="match status" value="1"/>
</dbReference>
<comment type="catalytic activity">
    <reaction evidence="2">
        <text>Hydrolysis of proteins in presence of ATP.</text>
        <dbReference type="EC" id="3.4.21.53"/>
    </reaction>
</comment>
<dbReference type="Proteomes" id="UP000286482">
    <property type="component" value="Unassembled WGS sequence"/>
</dbReference>
<dbReference type="InterPro" id="IPR041699">
    <property type="entry name" value="AAA_32"/>
</dbReference>
<evidence type="ECO:0000256" key="2">
    <source>
        <dbReference type="PROSITE-ProRule" id="PRU01122"/>
    </source>
</evidence>
<dbReference type="Gene3D" id="3.40.50.300">
    <property type="entry name" value="P-loop containing nucleotide triphosphate hydrolases"/>
    <property type="match status" value="1"/>
</dbReference>
<feature type="active site" evidence="2">
    <location>
        <position position="502"/>
    </location>
</feature>
<dbReference type="OrthoDB" id="9758568at2"/>
<keyword evidence="2" id="KW-0378">Hydrolase</keyword>
<comment type="similarity">
    <text evidence="2">Belongs to the peptidase S16 family.</text>
</comment>
<gene>
    <name evidence="4" type="ORF">DBZ36_05550</name>
</gene>
<dbReference type="SUPFAM" id="SSF54211">
    <property type="entry name" value="Ribosomal protein S5 domain 2-like"/>
    <property type="match status" value="1"/>
</dbReference>
<accession>A0A420EGT0</accession>
<dbReference type="PROSITE" id="PS51786">
    <property type="entry name" value="LON_PROTEOLYTIC"/>
    <property type="match status" value="1"/>
</dbReference>
<feature type="domain" description="Lon proteolytic" evidence="3">
    <location>
        <begin position="410"/>
        <end position="607"/>
    </location>
</feature>
<feature type="active site" evidence="2">
    <location>
        <position position="545"/>
    </location>
</feature>